<evidence type="ECO:0000256" key="3">
    <source>
        <dbReference type="ARBA" id="ARBA00022771"/>
    </source>
</evidence>
<evidence type="ECO:0000256" key="2">
    <source>
        <dbReference type="ARBA" id="ARBA00022737"/>
    </source>
</evidence>
<dbReference type="Proteomes" id="UP000825935">
    <property type="component" value="Chromosome 12"/>
</dbReference>
<keyword evidence="1 6" id="KW-0479">Metal-binding</keyword>
<dbReference type="SMART" id="SM00356">
    <property type="entry name" value="ZnF_C3H1"/>
    <property type="match status" value="3"/>
</dbReference>
<name>A0A8T2TQT5_CERRI</name>
<feature type="domain" description="C3H1-type" evidence="8">
    <location>
        <begin position="6"/>
        <end position="35"/>
    </location>
</feature>
<dbReference type="Gene3D" id="4.10.1000.10">
    <property type="entry name" value="Zinc finger, CCCH-type"/>
    <property type="match status" value="1"/>
</dbReference>
<dbReference type="EMBL" id="CM035417">
    <property type="protein sequence ID" value="KAH7424097.1"/>
    <property type="molecule type" value="Genomic_DNA"/>
</dbReference>
<dbReference type="PROSITE" id="PS50103">
    <property type="entry name" value="ZF_C3H1"/>
    <property type="match status" value="3"/>
</dbReference>
<evidence type="ECO:0000259" key="8">
    <source>
        <dbReference type="PROSITE" id="PS50103"/>
    </source>
</evidence>
<comment type="caution">
    <text evidence="9">The sequence shown here is derived from an EMBL/GenBank/DDBJ whole genome shotgun (WGS) entry which is preliminary data.</text>
</comment>
<dbReference type="Gene3D" id="2.30.30.1190">
    <property type="match status" value="1"/>
</dbReference>
<dbReference type="FunFam" id="4.10.1000.10:FF:000021">
    <property type="entry name" value="Zinc finger CCCH domain-containing protein 17"/>
    <property type="match status" value="1"/>
</dbReference>
<dbReference type="GO" id="GO:0008270">
    <property type="term" value="F:zinc ion binding"/>
    <property type="evidence" value="ECO:0007669"/>
    <property type="project" value="UniProtKB-KW"/>
</dbReference>
<dbReference type="InterPro" id="IPR000571">
    <property type="entry name" value="Znf_CCCH"/>
</dbReference>
<feature type="region of interest" description="Disordered" evidence="7">
    <location>
        <begin position="468"/>
        <end position="494"/>
    </location>
</feature>
<feature type="zinc finger region" description="C3H1-type" evidence="6">
    <location>
        <begin position="37"/>
        <end position="63"/>
    </location>
</feature>
<dbReference type="Pfam" id="PF14608">
    <property type="entry name" value="zf-CCCH_2"/>
    <property type="match status" value="1"/>
</dbReference>
<dbReference type="PANTHER" id="PTHR15725:SF14">
    <property type="entry name" value="ZINC FINGER CCCH DOMAIN-CONTAINING PROTEIN 11A"/>
    <property type="match status" value="1"/>
</dbReference>
<feature type="domain" description="C3H1-type" evidence="8">
    <location>
        <begin position="108"/>
        <end position="135"/>
    </location>
</feature>
<evidence type="ECO:0000313" key="9">
    <source>
        <dbReference type="EMBL" id="KAH7424096.1"/>
    </source>
</evidence>
<dbReference type="SUPFAM" id="SSF90229">
    <property type="entry name" value="CCCH zinc finger"/>
    <property type="match status" value="1"/>
</dbReference>
<keyword evidence="4 6" id="KW-0862">Zinc</keyword>
<evidence type="ECO:0000256" key="1">
    <source>
        <dbReference type="ARBA" id="ARBA00022723"/>
    </source>
</evidence>
<keyword evidence="3 6" id="KW-0863">Zinc-finger</keyword>
<evidence type="ECO:0000256" key="7">
    <source>
        <dbReference type="SAM" id="MobiDB-lite"/>
    </source>
</evidence>
<organism evidence="9 10">
    <name type="scientific">Ceratopteris richardii</name>
    <name type="common">Triangle waterfern</name>
    <dbReference type="NCBI Taxonomy" id="49495"/>
    <lineage>
        <taxon>Eukaryota</taxon>
        <taxon>Viridiplantae</taxon>
        <taxon>Streptophyta</taxon>
        <taxon>Embryophyta</taxon>
        <taxon>Tracheophyta</taxon>
        <taxon>Polypodiopsida</taxon>
        <taxon>Polypodiidae</taxon>
        <taxon>Polypodiales</taxon>
        <taxon>Pteridineae</taxon>
        <taxon>Pteridaceae</taxon>
        <taxon>Parkerioideae</taxon>
        <taxon>Ceratopteris</taxon>
    </lineage>
</organism>
<feature type="zinc finger region" description="C3H1-type" evidence="6">
    <location>
        <begin position="6"/>
        <end position="35"/>
    </location>
</feature>
<dbReference type="InterPro" id="IPR036855">
    <property type="entry name" value="Znf_CCCH_sf"/>
</dbReference>
<dbReference type="Pfam" id="PF15663">
    <property type="entry name" value="zf-CCCH_3"/>
    <property type="match status" value="1"/>
</dbReference>
<feature type="domain" description="C3H1-type" evidence="8">
    <location>
        <begin position="37"/>
        <end position="63"/>
    </location>
</feature>
<sequence length="559" mass="61471">MGEEVQKRNTDCVYFLASPLTCKKGTDCEYRHSKAARLNPRDCRFWLAGNCLNSSCPFRHPPLDGRPVTSVATISHGTGGSSTISSVMAAAPSVQSTSAAVSVPSPASKSAVPCFFFSEGYCTKGVKCPFSHAPFTQFRKESLTYQRPQVNEQSIDGQANGVSYAKQQLQDFRPVAQARAPAKVSNHVAEPVVSYNNLYKLNTSGASALPLKLLPVVHGDASDQLSKLVRSKTANRQDGIKHDKLMENRITQTHLFNDNAELFVSEEQLVRRCNPIQATGRTFKQIEQSNTSYSSKVQEELTCPEIQDAHFEPENHYSTRELDSGDLRNHLKRKFNQIKGNSEKEFLMDLPGLGRLPFTAVPVSDSGDFTSNDIKRLTQEKESLDFSGPKSLAQIKAEKAKASEQYNTEVRNSAEHPRTIDPDVAELRKVVQSTLDFGGNITSASLEEPLSRHPEQNVLEVLGTSQKATPGSLMRSSNGSFVEPVSNSKAGKNSKCEGNMQVNKCTYDAQDQQCTESHNACTDEFIDDGSKALENAASMEFLSDEEEDDFAKKLGSFLS</sequence>
<dbReference type="GO" id="GO:0003677">
    <property type="term" value="F:DNA binding"/>
    <property type="evidence" value="ECO:0007669"/>
    <property type="project" value="UniProtKB-KW"/>
</dbReference>
<dbReference type="AlphaFoldDB" id="A0A8T2TQT5"/>
<keyword evidence="10" id="KW-1185">Reference proteome</keyword>
<feature type="region of interest" description="Disordered" evidence="7">
    <location>
        <begin position="397"/>
        <end position="419"/>
    </location>
</feature>
<evidence type="ECO:0000256" key="4">
    <source>
        <dbReference type="ARBA" id="ARBA00022833"/>
    </source>
</evidence>
<protein>
    <recommendedName>
        <fullName evidence="8">C3H1-type domain-containing protein</fullName>
    </recommendedName>
</protein>
<keyword evidence="2" id="KW-0677">Repeat</keyword>
<dbReference type="OMA" id="RNEGKEH"/>
<dbReference type="EMBL" id="CM035417">
    <property type="protein sequence ID" value="KAH7424096.1"/>
    <property type="molecule type" value="Genomic_DNA"/>
</dbReference>
<gene>
    <name evidence="9" type="ORF">KP509_12G089800</name>
</gene>
<evidence type="ECO:0000256" key="5">
    <source>
        <dbReference type="ARBA" id="ARBA00023125"/>
    </source>
</evidence>
<dbReference type="PANTHER" id="PTHR15725">
    <property type="entry name" value="ZN-FINGER, C-X8-C-X5-C-X3-H TYPE-CONTAINING"/>
    <property type="match status" value="1"/>
</dbReference>
<proteinExistence type="predicted"/>
<dbReference type="EMBL" id="CM035417">
    <property type="protein sequence ID" value="KAH7424095.1"/>
    <property type="molecule type" value="Genomic_DNA"/>
</dbReference>
<keyword evidence="5" id="KW-0238">DNA-binding</keyword>
<evidence type="ECO:0000313" key="10">
    <source>
        <dbReference type="Proteomes" id="UP000825935"/>
    </source>
</evidence>
<reference evidence="9" key="1">
    <citation type="submission" date="2021-08" db="EMBL/GenBank/DDBJ databases">
        <title>WGS assembly of Ceratopteris richardii.</title>
        <authorList>
            <person name="Marchant D.B."/>
            <person name="Chen G."/>
            <person name="Jenkins J."/>
            <person name="Shu S."/>
            <person name="Leebens-Mack J."/>
            <person name="Grimwood J."/>
            <person name="Schmutz J."/>
            <person name="Soltis P."/>
            <person name="Soltis D."/>
            <person name="Chen Z.-H."/>
        </authorList>
    </citation>
    <scope>NUCLEOTIDE SEQUENCE</scope>
    <source>
        <strain evidence="9">Whitten #5841</strain>
        <tissue evidence="9">Leaf</tissue>
    </source>
</reference>
<accession>A0A8T2TQT5</accession>
<evidence type="ECO:0000256" key="6">
    <source>
        <dbReference type="PROSITE-ProRule" id="PRU00723"/>
    </source>
</evidence>
<feature type="zinc finger region" description="C3H1-type" evidence="6">
    <location>
        <begin position="108"/>
        <end position="135"/>
    </location>
</feature>
<dbReference type="InterPro" id="IPR041686">
    <property type="entry name" value="Znf-CCCH_3"/>
</dbReference>
<feature type="compositionally biased region" description="Polar residues" evidence="7">
    <location>
        <begin position="468"/>
        <end position="491"/>
    </location>
</feature>
<dbReference type="OrthoDB" id="5395350at2759"/>